<sequence>MKKTILLFTILLFSNTSFSQKKSTSSKFLAKFDNISAEIVKNNFYLFITNKGAKKDTILLKSIDENKLPLQCKILPFMAKGVKLYSVSWTENKVTEAKLKTEDATTTFTEICNVTSKTKLLSNTQTTTKIKEIHFLDAKQTASETIQKVRNEGLLLSITVEGDIILKSKTQENKMTYSPTENKFVNALTTSSNKKKK</sequence>
<reference evidence="3" key="1">
    <citation type="journal article" date="2019" name="Int. J. Syst. Evol. Microbiol.">
        <title>The Global Catalogue of Microorganisms (GCM) 10K type strain sequencing project: providing services to taxonomists for standard genome sequencing and annotation.</title>
        <authorList>
            <consortium name="The Broad Institute Genomics Platform"/>
            <consortium name="The Broad Institute Genome Sequencing Center for Infectious Disease"/>
            <person name="Wu L."/>
            <person name="Ma J."/>
        </authorList>
    </citation>
    <scope>NUCLEOTIDE SEQUENCE [LARGE SCALE GENOMIC DNA]</scope>
    <source>
        <strain evidence="3">CECT 7649</strain>
    </source>
</reference>
<feature type="chain" id="PRO_5046165067" description="Auto-transporter adhesin head GIN domain-containing protein" evidence="1">
    <location>
        <begin position="20"/>
        <end position="197"/>
    </location>
</feature>
<dbReference type="Proteomes" id="UP001597051">
    <property type="component" value="Unassembled WGS sequence"/>
</dbReference>
<evidence type="ECO:0008006" key="4">
    <source>
        <dbReference type="Google" id="ProtNLM"/>
    </source>
</evidence>
<keyword evidence="3" id="KW-1185">Reference proteome</keyword>
<evidence type="ECO:0000256" key="1">
    <source>
        <dbReference type="SAM" id="SignalP"/>
    </source>
</evidence>
<comment type="caution">
    <text evidence="2">The sequence shown here is derived from an EMBL/GenBank/DDBJ whole genome shotgun (WGS) entry which is preliminary data.</text>
</comment>
<gene>
    <name evidence="2" type="ORF">ACFQ0S_03200</name>
</gene>
<dbReference type="EMBL" id="JBHTIZ010000010">
    <property type="protein sequence ID" value="MFD0983476.1"/>
    <property type="molecule type" value="Genomic_DNA"/>
</dbReference>
<protein>
    <recommendedName>
        <fullName evidence="4">Auto-transporter adhesin head GIN domain-containing protein</fullName>
    </recommendedName>
</protein>
<feature type="signal peptide" evidence="1">
    <location>
        <begin position="1"/>
        <end position="19"/>
    </location>
</feature>
<keyword evidence="1" id="KW-0732">Signal</keyword>
<dbReference type="RefSeq" id="WP_379753542.1">
    <property type="nucleotide sequence ID" value="NZ_JBHSYB010000008.1"/>
</dbReference>
<organism evidence="2 3">
    <name type="scientific">Flavobacterium myungsuense</name>
    <dbReference type="NCBI Taxonomy" id="651823"/>
    <lineage>
        <taxon>Bacteria</taxon>
        <taxon>Pseudomonadati</taxon>
        <taxon>Bacteroidota</taxon>
        <taxon>Flavobacteriia</taxon>
        <taxon>Flavobacteriales</taxon>
        <taxon>Flavobacteriaceae</taxon>
        <taxon>Flavobacterium</taxon>
    </lineage>
</organism>
<evidence type="ECO:0000313" key="3">
    <source>
        <dbReference type="Proteomes" id="UP001597051"/>
    </source>
</evidence>
<accession>A0ABW3IZK9</accession>
<proteinExistence type="predicted"/>
<name>A0ABW3IZK9_9FLAO</name>
<evidence type="ECO:0000313" key="2">
    <source>
        <dbReference type="EMBL" id="MFD0983476.1"/>
    </source>
</evidence>